<dbReference type="Pfam" id="PF21320">
    <property type="entry name" value="WHD_Rv2258c"/>
    <property type="match status" value="1"/>
</dbReference>
<dbReference type="InterPro" id="IPR029063">
    <property type="entry name" value="SAM-dependent_MTases_sf"/>
</dbReference>
<evidence type="ECO:0000259" key="1">
    <source>
        <dbReference type="Pfam" id="PF13847"/>
    </source>
</evidence>
<dbReference type="Gene3D" id="3.40.50.150">
    <property type="entry name" value="Vaccinia Virus protein VP39"/>
    <property type="match status" value="1"/>
</dbReference>
<gene>
    <name evidence="3" type="ORF">SBA1_10006</name>
</gene>
<evidence type="ECO:0000313" key="4">
    <source>
        <dbReference type="Proteomes" id="UP000238701"/>
    </source>
</evidence>
<dbReference type="InterPro" id="IPR036388">
    <property type="entry name" value="WH-like_DNA-bd_sf"/>
</dbReference>
<dbReference type="CDD" id="cd02440">
    <property type="entry name" value="AdoMet_MTases"/>
    <property type="match status" value="1"/>
</dbReference>
<evidence type="ECO:0000259" key="2">
    <source>
        <dbReference type="Pfam" id="PF21320"/>
    </source>
</evidence>
<dbReference type="InterPro" id="IPR048711">
    <property type="entry name" value="WHD_Rv2258c"/>
</dbReference>
<evidence type="ECO:0000313" key="3">
    <source>
        <dbReference type="EMBL" id="SPF31283.1"/>
    </source>
</evidence>
<dbReference type="PANTHER" id="PTHR45128">
    <property type="entry name" value="METHYLTRANSFERASE TYPE 11"/>
    <property type="match status" value="1"/>
</dbReference>
<dbReference type="InterPro" id="IPR053173">
    <property type="entry name" value="SAM-binding_MTase"/>
</dbReference>
<name>A0A2U3JV53_9BACT</name>
<accession>A0A2U3JV53</accession>
<dbReference type="PANTHER" id="PTHR45128:SF2">
    <property type="entry name" value="METHYLTRANSFERASE DOMAIN-CONTAINING PROTEIN"/>
    <property type="match status" value="1"/>
</dbReference>
<dbReference type="Proteomes" id="UP000238701">
    <property type="component" value="Unassembled WGS sequence"/>
</dbReference>
<dbReference type="Pfam" id="PF13847">
    <property type="entry name" value="Methyltransf_31"/>
    <property type="match status" value="1"/>
</dbReference>
<dbReference type="Gene3D" id="1.10.10.10">
    <property type="entry name" value="Winged helix-like DNA-binding domain superfamily/Winged helix DNA-binding domain"/>
    <property type="match status" value="1"/>
</dbReference>
<dbReference type="AlphaFoldDB" id="A0A2U3JV53"/>
<reference evidence="4" key="1">
    <citation type="submission" date="2018-02" db="EMBL/GenBank/DDBJ databases">
        <authorList>
            <person name="Hausmann B."/>
        </authorList>
    </citation>
    <scope>NUCLEOTIDE SEQUENCE [LARGE SCALE GENOMIC DNA]</scope>
    <source>
        <strain evidence="4">Peat soil MAG SbA1</strain>
    </source>
</reference>
<proteinExistence type="predicted"/>
<dbReference type="EMBL" id="OMOD01000001">
    <property type="protein sequence ID" value="SPF31283.1"/>
    <property type="molecule type" value="Genomic_DNA"/>
</dbReference>
<protein>
    <submittedName>
        <fullName evidence="3">Uncharacterized protein</fullName>
    </submittedName>
</protein>
<dbReference type="SUPFAM" id="SSF53335">
    <property type="entry name" value="S-adenosyl-L-methionine-dependent methyltransferases"/>
    <property type="match status" value="1"/>
</dbReference>
<dbReference type="SUPFAM" id="SSF46785">
    <property type="entry name" value="Winged helix' DNA-binding domain"/>
    <property type="match status" value="1"/>
</dbReference>
<sequence length="357" mass="38731">MSTAEAPKLDMDKLNAFIGRFVTDLGAAVHTGMVVIGEKLGLYKALADGPMNSAELAAKTHTDERYLREWLASQAAGGYITYDAKTNQFSLSQEQAFALAKEDSPAYLPGAFELALGSLAAVPRIADSFRTGAGMGWHEHADGVFHGCEKFFRPGYAANLVSAWIPALQDVKEKLEAGARVADVGCGKGASTLLMAKAFPKSRFFGFDYHDKSIEAARESAGREGISDRVSFDVSKAKEYPGNDYDFVAVFDCLHDMGDPAGAAMHVRQSLAKDGTWMIVEPFANDQLKDNLNPVGRVYYSFSTLLCTPCSRSQEVGLCLGAQAGETRIREVVSSAGFSRFRRATETPFNIVYEARP</sequence>
<feature type="domain" description="Methyltransferase" evidence="1">
    <location>
        <begin position="176"/>
        <end position="292"/>
    </location>
</feature>
<organism evidence="3 4">
    <name type="scientific">Candidatus Sulfotelmatobacter kueseliae</name>
    <dbReference type="NCBI Taxonomy" id="2042962"/>
    <lineage>
        <taxon>Bacteria</taxon>
        <taxon>Pseudomonadati</taxon>
        <taxon>Acidobacteriota</taxon>
        <taxon>Terriglobia</taxon>
        <taxon>Terriglobales</taxon>
        <taxon>Candidatus Korobacteraceae</taxon>
        <taxon>Candidatus Sulfotelmatobacter</taxon>
    </lineage>
</organism>
<dbReference type="InterPro" id="IPR025714">
    <property type="entry name" value="Methyltranfer_dom"/>
</dbReference>
<feature type="domain" description="S-adenosylmethionine-dependent methyltransferase Rv2258c-like winged HTH" evidence="2">
    <location>
        <begin position="33"/>
        <end position="100"/>
    </location>
</feature>
<dbReference type="InterPro" id="IPR036390">
    <property type="entry name" value="WH_DNA-bd_sf"/>
</dbReference>